<dbReference type="AlphaFoldDB" id="A0AA86TSP2"/>
<proteinExistence type="predicted"/>
<name>A0AA86TSP2_9EUKA</name>
<dbReference type="Proteomes" id="UP001642409">
    <property type="component" value="Unassembled WGS sequence"/>
</dbReference>
<evidence type="ECO:0000313" key="3">
    <source>
        <dbReference type="Proteomes" id="UP001642409"/>
    </source>
</evidence>
<evidence type="ECO:0000313" key="1">
    <source>
        <dbReference type="EMBL" id="CAI9925332.1"/>
    </source>
</evidence>
<dbReference type="EMBL" id="CATOUU010000341">
    <property type="protein sequence ID" value="CAI9925332.1"/>
    <property type="molecule type" value="Genomic_DNA"/>
</dbReference>
<dbReference type="EMBL" id="CAXDID020000056">
    <property type="protein sequence ID" value="CAL6007685.1"/>
    <property type="molecule type" value="Genomic_DNA"/>
</dbReference>
<sequence length="150" mass="17594">MKQRTRNSRAEQAYNRIFNFLQAQIIICQLHRIQTRNILRICDILTKNTHNQCIINIQRELLQSVSGSCAICAFYCILLSKIDCKTLEQTNLFGSSYQSVQILLQLQLLEYGNCGFQIFTEHVQISYQAVFQAKKYVYLDHFECSLEPRF</sequence>
<accession>A0AA86TSP2</accession>
<keyword evidence="3" id="KW-1185">Reference proteome</keyword>
<reference evidence="2 3" key="2">
    <citation type="submission" date="2024-07" db="EMBL/GenBank/DDBJ databases">
        <authorList>
            <person name="Akdeniz Z."/>
        </authorList>
    </citation>
    <scope>NUCLEOTIDE SEQUENCE [LARGE SCALE GENOMIC DNA]</scope>
</reference>
<organism evidence="1">
    <name type="scientific">Hexamita inflata</name>
    <dbReference type="NCBI Taxonomy" id="28002"/>
    <lineage>
        <taxon>Eukaryota</taxon>
        <taxon>Metamonada</taxon>
        <taxon>Diplomonadida</taxon>
        <taxon>Hexamitidae</taxon>
        <taxon>Hexamitinae</taxon>
        <taxon>Hexamita</taxon>
    </lineage>
</organism>
<gene>
    <name evidence="1" type="ORF">HINF_LOCUS12977</name>
    <name evidence="2" type="ORF">HINF_LOCUS20755</name>
</gene>
<reference evidence="1" key="1">
    <citation type="submission" date="2023-06" db="EMBL/GenBank/DDBJ databases">
        <authorList>
            <person name="Kurt Z."/>
        </authorList>
    </citation>
    <scope>NUCLEOTIDE SEQUENCE</scope>
</reference>
<protein>
    <submittedName>
        <fullName evidence="2">Hypothetical_protein</fullName>
    </submittedName>
</protein>
<evidence type="ECO:0000313" key="2">
    <source>
        <dbReference type="EMBL" id="CAL6007685.1"/>
    </source>
</evidence>
<comment type="caution">
    <text evidence="1">The sequence shown here is derived from an EMBL/GenBank/DDBJ whole genome shotgun (WGS) entry which is preliminary data.</text>
</comment>